<feature type="chain" id="PRO_5042070173" evidence="1">
    <location>
        <begin position="27"/>
        <end position="154"/>
    </location>
</feature>
<dbReference type="Proteomes" id="UP000029558">
    <property type="component" value="Chromosome"/>
</dbReference>
<protein>
    <submittedName>
        <fullName evidence="2">Phosphate ABC transporter substrate-binding protein</fullName>
    </submittedName>
</protein>
<gene>
    <name evidence="2" type="ORF">KU39_1684</name>
</gene>
<dbReference type="Gene3D" id="3.40.190.10">
    <property type="entry name" value="Periplasmic binding protein-like II"/>
    <property type="match status" value="1"/>
</dbReference>
<dbReference type="EMBL" id="CP012508">
    <property type="protein sequence ID" value="ALB22866.1"/>
    <property type="molecule type" value="Genomic_DNA"/>
</dbReference>
<organism evidence="2 3">
    <name type="scientific">Piscirickettsia salmonis</name>
    <dbReference type="NCBI Taxonomy" id="1238"/>
    <lineage>
        <taxon>Bacteria</taxon>
        <taxon>Pseudomonadati</taxon>
        <taxon>Pseudomonadota</taxon>
        <taxon>Gammaproteobacteria</taxon>
        <taxon>Thiotrichales</taxon>
        <taxon>Piscirickettsiaceae</taxon>
        <taxon>Piscirickettsia</taxon>
    </lineage>
</organism>
<keyword evidence="1" id="KW-0732">Signal</keyword>
<name>A0AAC8VIK8_PISSA</name>
<reference evidence="2 3" key="1">
    <citation type="journal article" date="2014" name="Genome Announc.">
        <title>Comparative Genome Analysis of Two Isolates of the Fish Pathogen Piscirickettsia salmonis from Different Hosts Reveals Major Differences in Virulence-Associated Secretion Systems.</title>
        <authorList>
            <person name="Bohle H."/>
            <person name="Henriquez P."/>
            <person name="Grothusen H."/>
            <person name="Navas E."/>
            <person name="Sandoval A."/>
            <person name="Bustamante F."/>
            <person name="Bustos P."/>
            <person name="Mancilla M."/>
        </authorList>
    </citation>
    <scope>NUCLEOTIDE SEQUENCE [LARGE SCALE GENOMIC DNA]</scope>
    <source>
        <strain evidence="3">B1-32597</strain>
    </source>
</reference>
<evidence type="ECO:0000313" key="2">
    <source>
        <dbReference type="EMBL" id="ALB22866.1"/>
    </source>
</evidence>
<accession>A0AAC8VIK8</accession>
<evidence type="ECO:0000313" key="3">
    <source>
        <dbReference type="Proteomes" id="UP000029558"/>
    </source>
</evidence>
<feature type="signal peptide" evidence="1">
    <location>
        <begin position="1"/>
        <end position="26"/>
    </location>
</feature>
<dbReference type="RefSeq" id="WP_065653751.1">
    <property type="nucleotide sequence ID" value="NZ_CP012508.1"/>
</dbReference>
<dbReference type="AlphaFoldDB" id="A0AAC8VIK8"/>
<proteinExistence type="predicted"/>
<evidence type="ECO:0000256" key="1">
    <source>
        <dbReference type="SAM" id="SignalP"/>
    </source>
</evidence>
<sequence length="154" mass="17340">MKHLKTYALKLAFISFAIAPCSTVWAQSYEVIVNPINQMQPLSKGALQQLFLKQRTIAGYQIKSDGNKHLFNLIPIDNQSSESYQGFYLALMGWGISQVNTYWNNKRFSGSSLIPQGLANTQQVINYVAKHQAAISYIPIEDDSSQIRALQIIQ</sequence>